<dbReference type="GO" id="GO:0052913">
    <property type="term" value="F:16S rRNA (guanine(966)-N(2))-methyltransferase activity"/>
    <property type="evidence" value="ECO:0007669"/>
    <property type="project" value="UniProtKB-EC"/>
</dbReference>
<dbReference type="Pfam" id="PF03602">
    <property type="entry name" value="Cons_hypoth95"/>
    <property type="match status" value="1"/>
</dbReference>
<dbReference type="InterPro" id="IPR029063">
    <property type="entry name" value="SAM-dependent_MTases_sf"/>
</dbReference>
<keyword evidence="1 4" id="KW-0489">Methyltransferase</keyword>
<proteinExistence type="predicted"/>
<accession>A0A381ID36</accession>
<sequence>MRVISGKARGLKLNTPKNEDVRPTTDRVKESLFNMINSYIMESEVLDLFAGTGSLGIECLSRGAKSCTFVDISKESIDIVKSNIKKARVESESIIFKP</sequence>
<evidence type="ECO:0000256" key="1">
    <source>
        <dbReference type="ARBA" id="ARBA00022603"/>
    </source>
</evidence>
<gene>
    <name evidence="4" type="primary">rsmD</name>
    <name evidence="4" type="ORF">NCTC13307_03402</name>
</gene>
<dbReference type="Gene3D" id="3.40.50.150">
    <property type="entry name" value="Vaccinia Virus protein VP39"/>
    <property type="match status" value="1"/>
</dbReference>
<dbReference type="EC" id="2.1.1.171" evidence="4"/>
<feature type="region of interest" description="Disordered" evidence="3">
    <location>
        <begin position="1"/>
        <end position="22"/>
    </location>
</feature>
<dbReference type="InterPro" id="IPR004398">
    <property type="entry name" value="RNA_MeTrfase_RsmD"/>
</dbReference>
<dbReference type="AlphaFoldDB" id="A0A381ID36"/>
<dbReference type="SUPFAM" id="SSF53335">
    <property type="entry name" value="S-adenosyl-L-methionine-dependent methyltransferases"/>
    <property type="match status" value="1"/>
</dbReference>
<evidence type="ECO:0000256" key="3">
    <source>
        <dbReference type="SAM" id="MobiDB-lite"/>
    </source>
</evidence>
<name>A0A381ID36_CLODI</name>
<protein>
    <submittedName>
        <fullName evidence="4">Methyltransferase</fullName>
        <ecNumber evidence="4">2.1.1.171</ecNumber>
    </submittedName>
</protein>
<reference evidence="4" key="1">
    <citation type="submission" date="2018-06" db="EMBL/GenBank/DDBJ databases">
        <authorList>
            <consortium name="Pathogen Informatics"/>
            <person name="Doyle S."/>
        </authorList>
    </citation>
    <scope>NUCLEOTIDE SEQUENCE</scope>
    <source>
        <strain evidence="4">NCTC13307</strain>
    </source>
</reference>
<evidence type="ECO:0000313" key="4">
    <source>
        <dbReference type="EMBL" id="SUY26033.1"/>
    </source>
</evidence>
<dbReference type="EMBL" id="UFWD01000001">
    <property type="protein sequence ID" value="SUY26033.1"/>
    <property type="molecule type" value="Genomic_DNA"/>
</dbReference>
<dbReference type="PANTHER" id="PTHR43542:SF1">
    <property type="entry name" value="METHYLTRANSFERASE"/>
    <property type="match status" value="1"/>
</dbReference>
<keyword evidence="2 4" id="KW-0808">Transferase</keyword>
<dbReference type="NCBIfam" id="TIGR00095">
    <property type="entry name" value="16S rRNA (guanine(966)-N(2))-methyltransferase RsmD"/>
    <property type="match status" value="1"/>
</dbReference>
<dbReference type="CDD" id="cd02440">
    <property type="entry name" value="AdoMet_MTases"/>
    <property type="match status" value="1"/>
</dbReference>
<dbReference type="PANTHER" id="PTHR43542">
    <property type="entry name" value="METHYLTRANSFERASE"/>
    <property type="match status" value="1"/>
</dbReference>
<organism evidence="4">
    <name type="scientific">Clostridioides difficile</name>
    <name type="common">Peptoclostridium difficile</name>
    <dbReference type="NCBI Taxonomy" id="1496"/>
    <lineage>
        <taxon>Bacteria</taxon>
        <taxon>Bacillati</taxon>
        <taxon>Bacillota</taxon>
        <taxon>Clostridia</taxon>
        <taxon>Peptostreptococcales</taxon>
        <taxon>Peptostreptococcaceae</taxon>
        <taxon>Clostridioides</taxon>
    </lineage>
</organism>
<evidence type="ECO:0000256" key="2">
    <source>
        <dbReference type="ARBA" id="ARBA00022679"/>
    </source>
</evidence>